<evidence type="ECO:0000313" key="2">
    <source>
        <dbReference type="Proteomes" id="UP000180166"/>
    </source>
</evidence>
<dbReference type="AlphaFoldDB" id="A0ABC8ATT9"/>
<protein>
    <submittedName>
        <fullName evidence="1">Uncharacterized protein</fullName>
    </submittedName>
</protein>
<gene>
    <name evidence="1" type="ORF">NS506_03481</name>
</gene>
<dbReference type="EMBL" id="CP017839">
    <property type="protein sequence ID" value="APA97533.1"/>
    <property type="molecule type" value="Genomic_DNA"/>
</dbReference>
<name>A0ABC8ATT9_9NOCA</name>
<reference evidence="1 2" key="1">
    <citation type="submission" date="2016-10" db="EMBL/GenBank/DDBJ databases">
        <title>Genome sequence of Nocardia seriolae strain EM150506, isolated from Anguila japonica.</title>
        <authorList>
            <person name="Han H.-J."/>
        </authorList>
    </citation>
    <scope>NUCLEOTIDE SEQUENCE [LARGE SCALE GENOMIC DNA]</scope>
    <source>
        <strain evidence="1 2">EM150506</strain>
    </source>
</reference>
<organism evidence="1 2">
    <name type="scientific">Nocardia seriolae</name>
    <dbReference type="NCBI Taxonomy" id="37332"/>
    <lineage>
        <taxon>Bacteria</taxon>
        <taxon>Bacillati</taxon>
        <taxon>Actinomycetota</taxon>
        <taxon>Actinomycetes</taxon>
        <taxon>Mycobacteriales</taxon>
        <taxon>Nocardiaceae</taxon>
        <taxon>Nocardia</taxon>
    </lineage>
</organism>
<proteinExistence type="predicted"/>
<accession>A0ABC8ATT9</accession>
<evidence type="ECO:0000313" key="1">
    <source>
        <dbReference type="EMBL" id="APA97533.1"/>
    </source>
</evidence>
<dbReference type="Proteomes" id="UP000180166">
    <property type="component" value="Chromosome"/>
</dbReference>
<sequence length="65" mass="6713">MSALAELVLVLLSCAVGVAAARWGIAADTPPVTSAPGGPLLVADGRVFHRVPVANLHRLHGRHRA</sequence>
<dbReference type="KEGG" id="nsr:NS506_03481"/>